<feature type="signal peptide" evidence="2">
    <location>
        <begin position="1"/>
        <end position="24"/>
    </location>
</feature>
<sequence>MGWTRTRRAAASAALAGAIGVVPATLPPAHAGTRTGAAPSNATVAEERAGSPAPRPPRLPRDFRGKGRWIVRDLGVTVPFTWEGRGGDSQMIAGGPQYPIWFTNLIHHGSLYTLTYKWPGLTDHPCSQIPGFDLDRLNQAFRGARFVGREILQRKPDRYVNHWRVGVVLPKLPPGKFLRVPLALGDIYVDQKDRGTFWQVLQFGIQNLYDPALDEWLVMDTFEHKPGTVTLPPRCSPPPLT</sequence>
<evidence type="ECO:0008006" key="5">
    <source>
        <dbReference type="Google" id="ProtNLM"/>
    </source>
</evidence>
<evidence type="ECO:0000313" key="4">
    <source>
        <dbReference type="Proteomes" id="UP000326179"/>
    </source>
</evidence>
<keyword evidence="2" id="KW-0732">Signal</keyword>
<name>A0A5Q0LGH4_9ACTN</name>
<organism evidence="3 4">
    <name type="scientific">Streptomyces fagopyri</name>
    <dbReference type="NCBI Taxonomy" id="2662397"/>
    <lineage>
        <taxon>Bacteria</taxon>
        <taxon>Bacillati</taxon>
        <taxon>Actinomycetota</taxon>
        <taxon>Actinomycetes</taxon>
        <taxon>Kitasatosporales</taxon>
        <taxon>Streptomycetaceae</taxon>
        <taxon>Streptomyces</taxon>
    </lineage>
</organism>
<feature type="region of interest" description="Disordered" evidence="1">
    <location>
        <begin position="30"/>
        <end position="63"/>
    </location>
</feature>
<feature type="chain" id="PRO_5039364573" description="Tat pathway signal sequence domain protein" evidence="2">
    <location>
        <begin position="25"/>
        <end position="241"/>
    </location>
</feature>
<dbReference type="KEGG" id="sfy:GFH48_22280"/>
<dbReference type="EMBL" id="CP045643">
    <property type="protein sequence ID" value="QFZ75627.1"/>
    <property type="molecule type" value="Genomic_DNA"/>
</dbReference>
<keyword evidence="4" id="KW-1185">Reference proteome</keyword>
<dbReference type="AlphaFoldDB" id="A0A5Q0LGH4"/>
<proteinExistence type="predicted"/>
<evidence type="ECO:0000256" key="2">
    <source>
        <dbReference type="SAM" id="SignalP"/>
    </source>
</evidence>
<evidence type="ECO:0000313" key="3">
    <source>
        <dbReference type="EMBL" id="QFZ75627.1"/>
    </source>
</evidence>
<accession>A0A5Q0LGH4</accession>
<evidence type="ECO:0000256" key="1">
    <source>
        <dbReference type="SAM" id="MobiDB-lite"/>
    </source>
</evidence>
<gene>
    <name evidence="3" type="ORF">GFH48_22280</name>
</gene>
<reference evidence="3 4" key="1">
    <citation type="submission" date="2019-10" db="EMBL/GenBank/DDBJ databases">
        <title>A novel species.</title>
        <authorList>
            <person name="Gao J."/>
        </authorList>
    </citation>
    <scope>NUCLEOTIDE SEQUENCE [LARGE SCALE GENOMIC DNA]</scope>
    <source>
        <strain evidence="3 4">QMT-28</strain>
    </source>
</reference>
<dbReference type="RefSeq" id="WP_153289885.1">
    <property type="nucleotide sequence ID" value="NZ_CP045643.1"/>
</dbReference>
<dbReference type="Proteomes" id="UP000326179">
    <property type="component" value="Chromosome"/>
</dbReference>
<protein>
    <recommendedName>
        <fullName evidence="5">Tat pathway signal sequence domain protein</fullName>
    </recommendedName>
</protein>